<sequence length="104" mass="11442">MPVLATAPLVLQELSSWSSDQFTFPADRFLGMEPVSLCGFPGGSILEDTANFYQGSPGTSDDKTRDKLNTTASGDEFIEIQQATIEKQKPQRRKIRMTTNLCAP</sequence>
<evidence type="ECO:0000313" key="1">
    <source>
        <dbReference type="EMBL" id="KAH7145611.1"/>
    </source>
</evidence>
<protein>
    <submittedName>
        <fullName evidence="1">Uncharacterized protein</fullName>
    </submittedName>
</protein>
<comment type="caution">
    <text evidence="1">The sequence shown here is derived from an EMBL/GenBank/DDBJ whole genome shotgun (WGS) entry which is preliminary data.</text>
</comment>
<dbReference type="Proteomes" id="UP000717696">
    <property type="component" value="Unassembled WGS sequence"/>
</dbReference>
<reference evidence="1" key="1">
    <citation type="journal article" date="2021" name="Nat. Commun.">
        <title>Genetic determinants of endophytism in the Arabidopsis root mycobiome.</title>
        <authorList>
            <person name="Mesny F."/>
            <person name="Miyauchi S."/>
            <person name="Thiergart T."/>
            <person name="Pickel B."/>
            <person name="Atanasova L."/>
            <person name="Karlsson M."/>
            <person name="Huettel B."/>
            <person name="Barry K.W."/>
            <person name="Haridas S."/>
            <person name="Chen C."/>
            <person name="Bauer D."/>
            <person name="Andreopoulos W."/>
            <person name="Pangilinan J."/>
            <person name="LaButti K."/>
            <person name="Riley R."/>
            <person name="Lipzen A."/>
            <person name="Clum A."/>
            <person name="Drula E."/>
            <person name="Henrissat B."/>
            <person name="Kohler A."/>
            <person name="Grigoriev I.V."/>
            <person name="Martin F.M."/>
            <person name="Hacquard S."/>
        </authorList>
    </citation>
    <scope>NUCLEOTIDE SEQUENCE</scope>
    <source>
        <strain evidence="1">MPI-CAGE-AT-0021</strain>
    </source>
</reference>
<evidence type="ECO:0000313" key="2">
    <source>
        <dbReference type="Proteomes" id="UP000717696"/>
    </source>
</evidence>
<keyword evidence="2" id="KW-1185">Reference proteome</keyword>
<proteinExistence type="predicted"/>
<gene>
    <name evidence="1" type="ORF">B0J13DRAFT_622338</name>
</gene>
<name>A0A9P9EUZ5_9HYPO</name>
<dbReference type="OrthoDB" id="5096167at2759"/>
<dbReference type="EMBL" id="JAGMUU010000009">
    <property type="protein sequence ID" value="KAH7145611.1"/>
    <property type="molecule type" value="Genomic_DNA"/>
</dbReference>
<accession>A0A9P9EUZ5</accession>
<dbReference type="AlphaFoldDB" id="A0A9P9EUZ5"/>
<organism evidence="1 2">
    <name type="scientific">Dactylonectria estremocensis</name>
    <dbReference type="NCBI Taxonomy" id="1079267"/>
    <lineage>
        <taxon>Eukaryota</taxon>
        <taxon>Fungi</taxon>
        <taxon>Dikarya</taxon>
        <taxon>Ascomycota</taxon>
        <taxon>Pezizomycotina</taxon>
        <taxon>Sordariomycetes</taxon>
        <taxon>Hypocreomycetidae</taxon>
        <taxon>Hypocreales</taxon>
        <taxon>Nectriaceae</taxon>
        <taxon>Dactylonectria</taxon>
    </lineage>
</organism>